<dbReference type="InterPro" id="IPR011034">
    <property type="entry name" value="Formyl_transferase-like_C_sf"/>
</dbReference>
<dbReference type="InterPro" id="IPR005794">
    <property type="entry name" value="Fmt"/>
</dbReference>
<dbReference type="GO" id="GO:0004479">
    <property type="term" value="F:methionyl-tRNA formyltransferase activity"/>
    <property type="evidence" value="ECO:0007669"/>
    <property type="project" value="UniProtKB-UniRule"/>
</dbReference>
<evidence type="ECO:0000256" key="5">
    <source>
        <dbReference type="HAMAP-Rule" id="MF_00182"/>
    </source>
</evidence>
<proteinExistence type="inferred from homology"/>
<evidence type="ECO:0000256" key="3">
    <source>
        <dbReference type="ARBA" id="ARBA00022679"/>
    </source>
</evidence>
<reference evidence="9 10" key="1">
    <citation type="submission" date="2020-02" db="EMBL/GenBank/DDBJ databases">
        <title>Comparative genomics of sulfur disproportionating microorganisms.</title>
        <authorList>
            <person name="Ward L.M."/>
            <person name="Bertran E."/>
            <person name="Johnston D.T."/>
        </authorList>
    </citation>
    <scope>NUCLEOTIDE SEQUENCE [LARGE SCALE GENOMIC DNA]</scope>
    <source>
        <strain evidence="9 10">DSM 100025</strain>
    </source>
</reference>
<dbReference type="Gene3D" id="3.40.50.12230">
    <property type="match status" value="1"/>
</dbReference>
<feature type="domain" description="Formyl transferase C-terminal" evidence="8">
    <location>
        <begin position="199"/>
        <end position="296"/>
    </location>
</feature>
<dbReference type="CDD" id="cd08704">
    <property type="entry name" value="Met_tRNA_FMT_C"/>
    <property type="match status" value="1"/>
</dbReference>
<comment type="catalytic activity">
    <reaction evidence="5">
        <text>L-methionyl-tRNA(fMet) + (6R)-10-formyltetrahydrofolate = N-formyl-L-methionyl-tRNA(fMet) + (6S)-5,6,7,8-tetrahydrofolate + H(+)</text>
        <dbReference type="Rhea" id="RHEA:24380"/>
        <dbReference type="Rhea" id="RHEA-COMP:9952"/>
        <dbReference type="Rhea" id="RHEA-COMP:9953"/>
        <dbReference type="ChEBI" id="CHEBI:15378"/>
        <dbReference type="ChEBI" id="CHEBI:57453"/>
        <dbReference type="ChEBI" id="CHEBI:78530"/>
        <dbReference type="ChEBI" id="CHEBI:78844"/>
        <dbReference type="ChEBI" id="CHEBI:195366"/>
        <dbReference type="EC" id="2.1.2.9"/>
    </reaction>
</comment>
<dbReference type="Proteomes" id="UP000469346">
    <property type="component" value="Unassembled WGS sequence"/>
</dbReference>
<dbReference type="SUPFAM" id="SSF53328">
    <property type="entry name" value="Formyltransferase"/>
    <property type="match status" value="1"/>
</dbReference>
<evidence type="ECO:0000256" key="4">
    <source>
        <dbReference type="ARBA" id="ARBA00022917"/>
    </source>
</evidence>
<comment type="similarity">
    <text evidence="1 5">Belongs to the Fmt family.</text>
</comment>
<dbReference type="PANTHER" id="PTHR11138">
    <property type="entry name" value="METHIONYL-TRNA FORMYLTRANSFERASE"/>
    <property type="match status" value="1"/>
</dbReference>
<name>A0A6N9TNJ7_DISTH</name>
<dbReference type="SUPFAM" id="SSF50486">
    <property type="entry name" value="FMT C-terminal domain-like"/>
    <property type="match status" value="1"/>
</dbReference>
<protein>
    <recommendedName>
        <fullName evidence="2 5">Methionyl-tRNA formyltransferase</fullName>
        <ecNumber evidence="2 5">2.1.2.9</ecNumber>
    </recommendedName>
</protein>
<feature type="domain" description="Formyl transferase N-terminal" evidence="7">
    <location>
        <begin position="2"/>
        <end position="173"/>
    </location>
</feature>
<dbReference type="InterPro" id="IPR036477">
    <property type="entry name" value="Formyl_transf_N_sf"/>
</dbReference>
<dbReference type="PANTHER" id="PTHR11138:SF5">
    <property type="entry name" value="METHIONYL-TRNA FORMYLTRANSFERASE, MITOCHONDRIAL"/>
    <property type="match status" value="1"/>
</dbReference>
<evidence type="ECO:0000313" key="10">
    <source>
        <dbReference type="Proteomes" id="UP000469346"/>
    </source>
</evidence>
<dbReference type="Pfam" id="PF00551">
    <property type="entry name" value="Formyl_trans_N"/>
    <property type="match status" value="1"/>
</dbReference>
<keyword evidence="3 5" id="KW-0808">Transferase</keyword>
<dbReference type="EC" id="2.1.2.9" evidence="2 5"/>
<feature type="region of interest" description="Disordered" evidence="6">
    <location>
        <begin position="26"/>
        <end position="48"/>
    </location>
</feature>
<evidence type="ECO:0000256" key="1">
    <source>
        <dbReference type="ARBA" id="ARBA00010699"/>
    </source>
</evidence>
<feature type="binding site" evidence="5">
    <location>
        <begin position="104"/>
        <end position="107"/>
    </location>
    <ligand>
        <name>(6S)-5,6,7,8-tetrahydrofolate</name>
        <dbReference type="ChEBI" id="CHEBI:57453"/>
    </ligand>
</feature>
<dbReference type="InterPro" id="IPR044135">
    <property type="entry name" value="Met-tRNA-FMT_C"/>
</dbReference>
<keyword evidence="10" id="KW-1185">Reference proteome</keyword>
<dbReference type="EMBL" id="JAAGRR010000029">
    <property type="protein sequence ID" value="NDY42000.1"/>
    <property type="molecule type" value="Genomic_DNA"/>
</dbReference>
<gene>
    <name evidence="5" type="primary">fmt</name>
    <name evidence="9" type="ORF">G3N55_03935</name>
</gene>
<evidence type="ECO:0000256" key="2">
    <source>
        <dbReference type="ARBA" id="ARBA00012261"/>
    </source>
</evidence>
<sequence length="306" mass="32609">MGTPEFAVPSLEALLRRGHRVAAVVTQPDRPRGRGRAPRPSPVKEAATRAGIEVLQPESVRDPAFIARVRELAPDFLVVAAYGQILPEALLAVPRRHPVNVHASLLPAYRGAAPIQWAILNGETETGITLMVMDRGMDTGPVLLQRALEIGPDETFGELLPRMARLGAEVLVEGLDRLAAGEIQPMPQPGEGISLAPPIRPEMARVDWHTPAARLAGLLRALDPRPGAYTTWAGERLRLFRPFLPGGPAPTAPPGTVLSAGADGLVVAAADAPLGIRELQRPGGRRLPVADFLRGRPLAPGTRLSP</sequence>
<dbReference type="InterPro" id="IPR002376">
    <property type="entry name" value="Formyl_transf_N"/>
</dbReference>
<evidence type="ECO:0000259" key="8">
    <source>
        <dbReference type="Pfam" id="PF02911"/>
    </source>
</evidence>
<dbReference type="HAMAP" id="MF_00182">
    <property type="entry name" value="Formyl_trans"/>
    <property type="match status" value="1"/>
</dbReference>
<accession>A0A6N9TNJ7</accession>
<organism evidence="9 10">
    <name type="scientific">Dissulfurirhabdus thermomarina</name>
    <dbReference type="NCBI Taxonomy" id="1765737"/>
    <lineage>
        <taxon>Bacteria</taxon>
        <taxon>Deltaproteobacteria</taxon>
        <taxon>Dissulfurirhabdaceae</taxon>
        <taxon>Dissulfurirhabdus</taxon>
    </lineage>
</organism>
<evidence type="ECO:0000259" key="7">
    <source>
        <dbReference type="Pfam" id="PF00551"/>
    </source>
</evidence>
<keyword evidence="4 5" id="KW-0648">Protein biosynthesis</keyword>
<comment type="function">
    <text evidence="5">Attaches a formyl group to the free amino group of methionyl-tRNA(fMet). The formyl group appears to play a dual role in the initiator identity of N-formylmethionyl-tRNA by promoting its recognition by IF2 and preventing the misappropriation of this tRNA by the elongation apparatus.</text>
</comment>
<evidence type="ECO:0000256" key="6">
    <source>
        <dbReference type="SAM" id="MobiDB-lite"/>
    </source>
</evidence>
<dbReference type="CDD" id="cd08646">
    <property type="entry name" value="FMT_core_Met-tRNA-FMT_N"/>
    <property type="match status" value="1"/>
</dbReference>
<dbReference type="Pfam" id="PF02911">
    <property type="entry name" value="Formyl_trans_C"/>
    <property type="match status" value="1"/>
</dbReference>
<comment type="caution">
    <text evidence="9">The sequence shown here is derived from an EMBL/GenBank/DDBJ whole genome shotgun (WGS) entry which is preliminary data.</text>
</comment>
<dbReference type="GO" id="GO:0005829">
    <property type="term" value="C:cytosol"/>
    <property type="evidence" value="ECO:0007669"/>
    <property type="project" value="TreeGrafter"/>
</dbReference>
<dbReference type="NCBIfam" id="TIGR00460">
    <property type="entry name" value="fmt"/>
    <property type="match status" value="1"/>
</dbReference>
<dbReference type="InterPro" id="IPR041711">
    <property type="entry name" value="Met-tRNA-FMT_N"/>
</dbReference>
<evidence type="ECO:0000313" key="9">
    <source>
        <dbReference type="EMBL" id="NDY42000.1"/>
    </source>
</evidence>
<dbReference type="InterPro" id="IPR005793">
    <property type="entry name" value="Formyl_trans_C"/>
</dbReference>
<dbReference type="AlphaFoldDB" id="A0A6N9TNJ7"/>